<dbReference type="RefSeq" id="WP_068998913.1">
    <property type="nucleotide sequence ID" value="NZ_MDTQ01000001.1"/>
</dbReference>
<evidence type="ECO:0000259" key="9">
    <source>
        <dbReference type="PROSITE" id="PS50887"/>
    </source>
</evidence>
<organism evidence="10 11">
    <name type="scientific">Terasakiispira papahanaumokuakeensis</name>
    <dbReference type="NCBI Taxonomy" id="197479"/>
    <lineage>
        <taxon>Bacteria</taxon>
        <taxon>Pseudomonadati</taxon>
        <taxon>Pseudomonadota</taxon>
        <taxon>Gammaproteobacteria</taxon>
        <taxon>Oceanospirillales</taxon>
        <taxon>Terasakiispira</taxon>
    </lineage>
</organism>
<dbReference type="Gene3D" id="3.30.450.20">
    <property type="entry name" value="PAS domain"/>
    <property type="match status" value="2"/>
</dbReference>
<dbReference type="STRING" id="197479.BFW38_11670"/>
<dbReference type="NCBIfam" id="TIGR00254">
    <property type="entry name" value="GGDEF"/>
    <property type="match status" value="1"/>
</dbReference>
<dbReference type="InterPro" id="IPR000014">
    <property type="entry name" value="PAS"/>
</dbReference>
<dbReference type="CDD" id="cd00130">
    <property type="entry name" value="PAS"/>
    <property type="match status" value="2"/>
</dbReference>
<dbReference type="SUPFAM" id="SSF55073">
    <property type="entry name" value="Nucleotide cyclase"/>
    <property type="match status" value="1"/>
</dbReference>
<keyword evidence="5" id="KW-1133">Transmembrane helix</keyword>
<dbReference type="Gene3D" id="3.30.70.270">
    <property type="match status" value="1"/>
</dbReference>
<keyword evidence="5" id="KW-0472">Membrane</keyword>
<dbReference type="SMART" id="SM00052">
    <property type="entry name" value="EAL"/>
    <property type="match status" value="1"/>
</dbReference>
<dbReference type="PANTHER" id="PTHR44757">
    <property type="entry name" value="DIGUANYLATE CYCLASE DGCP"/>
    <property type="match status" value="1"/>
</dbReference>
<dbReference type="FunFam" id="3.30.70.270:FF:000001">
    <property type="entry name" value="Diguanylate cyclase domain protein"/>
    <property type="match status" value="1"/>
</dbReference>
<dbReference type="GO" id="GO:0071732">
    <property type="term" value="P:cellular response to nitric oxide"/>
    <property type="evidence" value="ECO:0007669"/>
    <property type="project" value="UniProtKB-ARBA"/>
</dbReference>
<dbReference type="Pfam" id="PF13426">
    <property type="entry name" value="PAS_9"/>
    <property type="match status" value="1"/>
</dbReference>
<dbReference type="Gene3D" id="3.20.20.450">
    <property type="entry name" value="EAL domain"/>
    <property type="match status" value="1"/>
</dbReference>
<dbReference type="InterPro" id="IPR052155">
    <property type="entry name" value="Biofilm_reg_signaling"/>
</dbReference>
<dbReference type="FunFam" id="3.20.20.450:FF:000001">
    <property type="entry name" value="Cyclic di-GMP phosphodiesterase yahA"/>
    <property type="match status" value="1"/>
</dbReference>
<sequence>MWSFRILGPFLAISLSSIIALIVLLLITGRDMDHRATAAAQDYLIGALETAQRQLANDAQKIATLANSMPDKRVLQRIPHQLYQGCIWWRHQDRWQSGDCTGSPHISTPPALLTPLTQAHRMGLMRHQNTVWLFATQPMAKPGEALLMIAPIDNELLARWATPLALQHLQITPNPVNAADTASIELHNYQGQAIGYLTYPLPLPGKALVKAALFPLLVVIALILLIALLMARKLSQLMRSREQSESRLRQVIDLVPHMIYARSLSGQFILANQATARFFQSTPEAMLGHTAAELSSHGDILESTWASERTVIESGQALYMQEEQLPDRQGQMHQWQSSKLRFTDQAGEAAVLSIAIDVTEQRAQAQQLQLMSTALERSGSAVMLTAGSGEILYINERFTQQFGYSTDELLGHSLMELMRHYLCAEQRTQILRTMSKQGQWRGELSVPHRRGGRFWLMVSIAPLSIEAKGSTPEHFVVVAEDITELKQAHQKMENLAFYDTLTGLENRRLFKERLQQAIRDASRYEHLSALLYLDLDRFKRINDTLGHDAGDQLLMTTAKRLKTCVREADSVARLGGDEFTILLHRIRAPEVAAHVANKIIKALAAPIQLGQQNIIVTTSIGITLLPQDSDTPTGLLKNADLAMYRAKQEGRNNYQFFTPEMNTRASHLLRLETELRDALEQRHFTLHYQPQIHLKTGKVRGFEALVRWNHPQHGMIPPLDFISVAEETGQIVELGYQVLEQACREIKQLRETSKQPYYVAVNLSPRQLRDPGLVHSIAQILERTGLPARKLELEITETALMEQIDQSLALLHDLEALGVTLSIDDFGTGYSSLSYLKQLPVHSLKIDRSFVQDIPADPDDMAIIAAVTAMAQKLNIEVVAEGLETEQQFHYLRYNHCTLVQGYFFSPPVPFDQLEETSIKIQQTLTEMTQAIEYND</sequence>
<feature type="domain" description="PAS" evidence="6">
    <location>
        <begin position="367"/>
        <end position="418"/>
    </location>
</feature>
<evidence type="ECO:0000313" key="11">
    <source>
        <dbReference type="Proteomes" id="UP000094291"/>
    </source>
</evidence>
<evidence type="ECO:0000259" key="8">
    <source>
        <dbReference type="PROSITE" id="PS50883"/>
    </source>
</evidence>
<accession>A0A1E2VAU1</accession>
<dbReference type="InterPro" id="IPR013656">
    <property type="entry name" value="PAS_4"/>
</dbReference>
<dbReference type="SMART" id="SM00267">
    <property type="entry name" value="GGDEF"/>
    <property type="match status" value="1"/>
</dbReference>
<dbReference type="EMBL" id="MDTQ01000001">
    <property type="protein sequence ID" value="ODC04091.1"/>
    <property type="molecule type" value="Genomic_DNA"/>
</dbReference>
<keyword evidence="3" id="KW-0973">c-di-GMP</keyword>
<evidence type="ECO:0000256" key="4">
    <source>
        <dbReference type="ARBA" id="ARBA00051114"/>
    </source>
</evidence>
<feature type="transmembrane region" description="Helical" evidence="5">
    <location>
        <begin position="6"/>
        <end position="27"/>
    </location>
</feature>
<dbReference type="PROSITE" id="PS50887">
    <property type="entry name" value="GGDEF"/>
    <property type="match status" value="1"/>
</dbReference>
<dbReference type="SUPFAM" id="SSF55785">
    <property type="entry name" value="PYP-like sensor domain (PAS domain)"/>
    <property type="match status" value="2"/>
</dbReference>
<keyword evidence="5" id="KW-0812">Transmembrane</keyword>
<feature type="domain" description="EAL" evidence="8">
    <location>
        <begin position="668"/>
        <end position="922"/>
    </location>
</feature>
<dbReference type="OrthoDB" id="8416215at2"/>
<reference evidence="10 11" key="1">
    <citation type="submission" date="2016-08" db="EMBL/GenBank/DDBJ databases">
        <authorList>
            <person name="Seilhamer J.J."/>
        </authorList>
    </citation>
    <scope>NUCLEOTIDE SEQUENCE [LARGE SCALE GENOMIC DNA]</scope>
    <source>
        <strain evidence="10 11">PH27A</strain>
    </source>
</reference>
<dbReference type="InterPro" id="IPR000160">
    <property type="entry name" value="GGDEF_dom"/>
</dbReference>
<dbReference type="PROSITE" id="PS50113">
    <property type="entry name" value="PAC"/>
    <property type="match status" value="1"/>
</dbReference>
<dbReference type="PROSITE" id="PS50112">
    <property type="entry name" value="PAS"/>
    <property type="match status" value="2"/>
</dbReference>
<dbReference type="InterPro" id="IPR001633">
    <property type="entry name" value="EAL_dom"/>
</dbReference>
<feature type="domain" description="GGDEF" evidence="9">
    <location>
        <begin position="526"/>
        <end position="659"/>
    </location>
</feature>
<dbReference type="InterPro" id="IPR029787">
    <property type="entry name" value="Nucleotide_cyclase"/>
</dbReference>
<dbReference type="EC" id="3.1.4.52" evidence="2"/>
<dbReference type="SMART" id="SM00091">
    <property type="entry name" value="PAS"/>
    <property type="match status" value="2"/>
</dbReference>
<dbReference type="InterPro" id="IPR000700">
    <property type="entry name" value="PAS-assoc_C"/>
</dbReference>
<dbReference type="NCBIfam" id="TIGR00229">
    <property type="entry name" value="sensory_box"/>
    <property type="match status" value="2"/>
</dbReference>
<evidence type="ECO:0000256" key="5">
    <source>
        <dbReference type="SAM" id="Phobius"/>
    </source>
</evidence>
<evidence type="ECO:0000256" key="1">
    <source>
        <dbReference type="ARBA" id="ARBA00001946"/>
    </source>
</evidence>
<evidence type="ECO:0000313" key="10">
    <source>
        <dbReference type="EMBL" id="ODC04091.1"/>
    </source>
</evidence>
<dbReference type="Pfam" id="PF08448">
    <property type="entry name" value="PAS_4"/>
    <property type="match status" value="1"/>
</dbReference>
<comment type="cofactor">
    <cofactor evidence="1">
        <name>Mg(2+)</name>
        <dbReference type="ChEBI" id="CHEBI:18420"/>
    </cofactor>
</comment>
<dbReference type="GO" id="GO:0071111">
    <property type="term" value="F:cyclic-guanylate-specific phosphodiesterase activity"/>
    <property type="evidence" value="ECO:0007669"/>
    <property type="project" value="UniProtKB-EC"/>
</dbReference>
<keyword evidence="11" id="KW-1185">Reference proteome</keyword>
<evidence type="ECO:0000256" key="3">
    <source>
        <dbReference type="ARBA" id="ARBA00022636"/>
    </source>
</evidence>
<dbReference type="PROSITE" id="PS50883">
    <property type="entry name" value="EAL"/>
    <property type="match status" value="1"/>
</dbReference>
<evidence type="ECO:0000259" key="6">
    <source>
        <dbReference type="PROSITE" id="PS50112"/>
    </source>
</evidence>
<dbReference type="InterPro" id="IPR035965">
    <property type="entry name" value="PAS-like_dom_sf"/>
</dbReference>
<dbReference type="Pfam" id="PF00563">
    <property type="entry name" value="EAL"/>
    <property type="match status" value="1"/>
</dbReference>
<dbReference type="CDD" id="cd01948">
    <property type="entry name" value="EAL"/>
    <property type="match status" value="1"/>
</dbReference>
<feature type="domain" description="PAS" evidence="6">
    <location>
        <begin position="244"/>
        <end position="315"/>
    </location>
</feature>
<proteinExistence type="predicted"/>
<dbReference type="Pfam" id="PF00990">
    <property type="entry name" value="GGDEF"/>
    <property type="match status" value="1"/>
</dbReference>
<evidence type="ECO:0000259" key="7">
    <source>
        <dbReference type="PROSITE" id="PS50113"/>
    </source>
</evidence>
<name>A0A1E2VAU1_9GAMM</name>
<feature type="transmembrane region" description="Helical" evidence="5">
    <location>
        <begin position="211"/>
        <end position="231"/>
    </location>
</feature>
<dbReference type="CDD" id="cd01949">
    <property type="entry name" value="GGDEF"/>
    <property type="match status" value="1"/>
</dbReference>
<gene>
    <name evidence="10" type="ORF">BFW38_11670</name>
</gene>
<dbReference type="Proteomes" id="UP000094291">
    <property type="component" value="Unassembled WGS sequence"/>
</dbReference>
<dbReference type="SUPFAM" id="SSF141868">
    <property type="entry name" value="EAL domain-like"/>
    <property type="match status" value="1"/>
</dbReference>
<dbReference type="InterPro" id="IPR043128">
    <property type="entry name" value="Rev_trsase/Diguanyl_cyclase"/>
</dbReference>
<dbReference type="InterPro" id="IPR035919">
    <property type="entry name" value="EAL_sf"/>
</dbReference>
<dbReference type="PANTHER" id="PTHR44757:SF2">
    <property type="entry name" value="BIOFILM ARCHITECTURE MAINTENANCE PROTEIN MBAA"/>
    <property type="match status" value="1"/>
</dbReference>
<comment type="catalytic activity">
    <reaction evidence="4">
        <text>3',3'-c-di-GMP + H2O = 5'-phosphoguanylyl(3'-&gt;5')guanosine + H(+)</text>
        <dbReference type="Rhea" id="RHEA:24902"/>
        <dbReference type="ChEBI" id="CHEBI:15377"/>
        <dbReference type="ChEBI" id="CHEBI:15378"/>
        <dbReference type="ChEBI" id="CHEBI:58754"/>
        <dbReference type="ChEBI" id="CHEBI:58805"/>
        <dbReference type="EC" id="3.1.4.52"/>
    </reaction>
    <physiologicalReaction direction="left-to-right" evidence="4">
        <dbReference type="Rhea" id="RHEA:24903"/>
    </physiologicalReaction>
</comment>
<evidence type="ECO:0000256" key="2">
    <source>
        <dbReference type="ARBA" id="ARBA00012282"/>
    </source>
</evidence>
<protein>
    <recommendedName>
        <fullName evidence="2">cyclic-guanylate-specific phosphodiesterase</fullName>
        <ecNumber evidence="2">3.1.4.52</ecNumber>
    </recommendedName>
</protein>
<comment type="caution">
    <text evidence="10">The sequence shown here is derived from an EMBL/GenBank/DDBJ whole genome shotgun (WGS) entry which is preliminary data.</text>
</comment>
<feature type="domain" description="PAC" evidence="7">
    <location>
        <begin position="440"/>
        <end position="494"/>
    </location>
</feature>
<dbReference type="AlphaFoldDB" id="A0A1E2VAU1"/>